<dbReference type="InterPro" id="IPR001138">
    <property type="entry name" value="Zn2Cys6_DnaBD"/>
</dbReference>
<dbReference type="GO" id="GO:0008270">
    <property type="term" value="F:zinc ion binding"/>
    <property type="evidence" value="ECO:0007669"/>
    <property type="project" value="InterPro"/>
</dbReference>
<keyword evidence="2" id="KW-0805">Transcription regulation</keyword>
<dbReference type="CDD" id="cd00067">
    <property type="entry name" value="GAL4"/>
    <property type="match status" value="1"/>
</dbReference>
<keyword evidence="5" id="KW-0539">Nucleus</keyword>
<dbReference type="GO" id="GO:0005634">
    <property type="term" value="C:nucleus"/>
    <property type="evidence" value="ECO:0007669"/>
    <property type="project" value="UniProtKB-SubCell"/>
</dbReference>
<dbReference type="SUPFAM" id="SSF57701">
    <property type="entry name" value="Zn2/Cys6 DNA-binding domain"/>
    <property type="match status" value="1"/>
</dbReference>
<comment type="subcellular location">
    <subcellularLocation>
        <location evidence="1">Nucleus</location>
    </subcellularLocation>
</comment>
<dbReference type="GO" id="GO:0000981">
    <property type="term" value="F:DNA-binding transcription factor activity, RNA polymerase II-specific"/>
    <property type="evidence" value="ECO:0007669"/>
    <property type="project" value="InterPro"/>
</dbReference>
<dbReference type="EMBL" id="JAVRRD010000026">
    <property type="protein sequence ID" value="KAK5047304.1"/>
    <property type="molecule type" value="Genomic_DNA"/>
</dbReference>
<dbReference type="Gene3D" id="4.10.240.10">
    <property type="entry name" value="Zn(2)-C6 fungal-type DNA-binding domain"/>
    <property type="match status" value="1"/>
</dbReference>
<sequence length="760" mass="84998">MAGIQSQPIEQESPALLGAGQPGRSAFVKGNHTVNNGGTRFVGFRRSGPRSRGGCVTCKQRRVRCDEIHPICGHCVRLQLNCHYRPQAKKSLESGSRAGLRNADARNDSLYPVDVQVVPTSLQNTTSSTLSPFPHSHPANTGDGAALADLSNLEMWSYERNFDYIDLAEDLSTSWAGEFSCLFPDGSSMAGSTLAVERHESARLAALDEPISVVPDEGNHKAPKTRKVTPSVDIVMPSISGLSAPLPQEGQPAGLGASPQGYHPAMVREDSPSERSHHYEQLIRRFLRIAQPPAAILIGGSKRWRCLQEYLCKTSQQSRPVESALLCIVGLLTIDETCKELAIEREQCMIQIHAHHTRACEDIRTKLARNLERGSKWTEQLLAAIFLLAWFEVIHDQDARQSQFPRELADSIILSKSTWSRSSQELLSWMNTLDSKATHLGGEHLLSEQTVEAISRYQTEITSTSRLEGEASRSGILSDGSDGTPTNSTPGSAGSLNLAPTRLQAMGSLITQRGQVKQAVLNAVIQPALQWYLTSQSYCRRISAHDKYHRRRVTSDDEYEVITACKQLESELSELWNFRPTVMSLTAEQLREVVSTDLATRLEEVFSVYLASFWILFVYLHRVSWWHLPHSELVERALSEVWRNMQRAYGEVIDGTSKRVVHPSLLWPLFLFGSECIDRRQREWAIQQLEDLGAVKPVLEDEEVDSEMLPPFRLSSGATRNAKRAAVLLTRLTEEQDKKKRRVDDRELSMKLFGCHFSIV</sequence>
<evidence type="ECO:0000256" key="6">
    <source>
        <dbReference type="SAM" id="MobiDB-lite"/>
    </source>
</evidence>
<keyword evidence="3" id="KW-0238">DNA-binding</keyword>
<dbReference type="GeneID" id="89974995"/>
<accession>A0AAV9N009</accession>
<dbReference type="InterPro" id="IPR036864">
    <property type="entry name" value="Zn2-C6_fun-type_DNA-bd_sf"/>
</dbReference>
<evidence type="ECO:0000256" key="3">
    <source>
        <dbReference type="ARBA" id="ARBA00023125"/>
    </source>
</evidence>
<dbReference type="PROSITE" id="PS50048">
    <property type="entry name" value="ZN2_CY6_FUNGAL_2"/>
    <property type="match status" value="1"/>
</dbReference>
<dbReference type="RefSeq" id="XP_064702866.1">
    <property type="nucleotide sequence ID" value="XM_064850384.1"/>
</dbReference>
<dbReference type="Proteomes" id="UP001358417">
    <property type="component" value="Unassembled WGS sequence"/>
</dbReference>
<dbReference type="InterPro" id="IPR021858">
    <property type="entry name" value="Fun_TF"/>
</dbReference>
<evidence type="ECO:0000256" key="2">
    <source>
        <dbReference type="ARBA" id="ARBA00023015"/>
    </source>
</evidence>
<feature type="compositionally biased region" description="Polar residues" evidence="6">
    <location>
        <begin position="481"/>
        <end position="495"/>
    </location>
</feature>
<dbReference type="PANTHER" id="PTHR37534:SF46">
    <property type="entry name" value="ZN(II)2CYS6 TRANSCRIPTION FACTOR (EUROFUNG)"/>
    <property type="match status" value="1"/>
</dbReference>
<proteinExistence type="predicted"/>
<dbReference type="PANTHER" id="PTHR37534">
    <property type="entry name" value="TRANSCRIPTIONAL ACTIVATOR PROTEIN UGA3"/>
    <property type="match status" value="1"/>
</dbReference>
<name>A0AAV9N009_9EURO</name>
<evidence type="ECO:0000256" key="1">
    <source>
        <dbReference type="ARBA" id="ARBA00004123"/>
    </source>
</evidence>
<protein>
    <recommendedName>
        <fullName evidence="7">Zn(2)-C6 fungal-type domain-containing protein</fullName>
    </recommendedName>
</protein>
<organism evidence="8 9">
    <name type="scientific">Exophiala bonariae</name>
    <dbReference type="NCBI Taxonomy" id="1690606"/>
    <lineage>
        <taxon>Eukaryota</taxon>
        <taxon>Fungi</taxon>
        <taxon>Dikarya</taxon>
        <taxon>Ascomycota</taxon>
        <taxon>Pezizomycotina</taxon>
        <taxon>Eurotiomycetes</taxon>
        <taxon>Chaetothyriomycetidae</taxon>
        <taxon>Chaetothyriales</taxon>
        <taxon>Herpotrichiellaceae</taxon>
        <taxon>Exophiala</taxon>
    </lineage>
</organism>
<dbReference type="Pfam" id="PF11951">
    <property type="entry name" value="Fungal_trans_2"/>
    <property type="match status" value="1"/>
</dbReference>
<gene>
    <name evidence="8" type="ORF">LTR84_006826</name>
</gene>
<evidence type="ECO:0000259" key="7">
    <source>
        <dbReference type="PROSITE" id="PS50048"/>
    </source>
</evidence>
<feature type="compositionally biased region" description="Polar residues" evidence="6">
    <location>
        <begin position="1"/>
        <end position="10"/>
    </location>
</feature>
<evidence type="ECO:0000313" key="9">
    <source>
        <dbReference type="Proteomes" id="UP001358417"/>
    </source>
</evidence>
<evidence type="ECO:0000256" key="4">
    <source>
        <dbReference type="ARBA" id="ARBA00023163"/>
    </source>
</evidence>
<keyword evidence="9" id="KW-1185">Reference proteome</keyword>
<comment type="caution">
    <text evidence="8">The sequence shown here is derived from an EMBL/GenBank/DDBJ whole genome shotgun (WGS) entry which is preliminary data.</text>
</comment>
<dbReference type="Pfam" id="PF00172">
    <property type="entry name" value="Zn_clus"/>
    <property type="match status" value="1"/>
</dbReference>
<dbReference type="AlphaFoldDB" id="A0AAV9N009"/>
<evidence type="ECO:0000313" key="8">
    <source>
        <dbReference type="EMBL" id="KAK5047304.1"/>
    </source>
</evidence>
<dbReference type="PROSITE" id="PS00463">
    <property type="entry name" value="ZN2_CY6_FUNGAL_1"/>
    <property type="match status" value="1"/>
</dbReference>
<dbReference type="SMART" id="SM00066">
    <property type="entry name" value="GAL4"/>
    <property type="match status" value="1"/>
</dbReference>
<keyword evidence="4" id="KW-0804">Transcription</keyword>
<dbReference type="GO" id="GO:0003677">
    <property type="term" value="F:DNA binding"/>
    <property type="evidence" value="ECO:0007669"/>
    <property type="project" value="UniProtKB-KW"/>
</dbReference>
<evidence type="ECO:0000256" key="5">
    <source>
        <dbReference type="ARBA" id="ARBA00023242"/>
    </source>
</evidence>
<feature type="region of interest" description="Disordered" evidence="6">
    <location>
        <begin position="1"/>
        <end position="23"/>
    </location>
</feature>
<reference evidence="8 9" key="1">
    <citation type="submission" date="2023-08" db="EMBL/GenBank/DDBJ databases">
        <title>Black Yeasts Isolated from many extreme environments.</title>
        <authorList>
            <person name="Coleine C."/>
            <person name="Stajich J.E."/>
            <person name="Selbmann L."/>
        </authorList>
    </citation>
    <scope>NUCLEOTIDE SEQUENCE [LARGE SCALE GENOMIC DNA]</scope>
    <source>
        <strain evidence="8 9">CCFEE 5792</strain>
    </source>
</reference>
<feature type="domain" description="Zn(2)-C6 fungal-type" evidence="7">
    <location>
        <begin position="54"/>
        <end position="84"/>
    </location>
</feature>
<feature type="region of interest" description="Disordered" evidence="6">
    <location>
        <begin position="465"/>
        <end position="496"/>
    </location>
</feature>